<dbReference type="CDD" id="cd02440">
    <property type="entry name" value="AdoMet_MTases"/>
    <property type="match status" value="1"/>
</dbReference>
<dbReference type="Gene3D" id="3.40.50.150">
    <property type="entry name" value="Vaccinia Virus protein VP39"/>
    <property type="match status" value="1"/>
</dbReference>
<dbReference type="Pfam" id="PF13847">
    <property type="entry name" value="Methyltransf_31"/>
    <property type="match status" value="1"/>
</dbReference>
<keyword evidence="2" id="KW-0808">Transferase</keyword>
<keyword evidence="2" id="KW-0489">Methyltransferase</keyword>
<sequence>MNVTRHKRAIGAVFNKAAAEFDQSGVPFFTPIGRRLIEIAAPRPGERVLDVGCGRGSCLFPARDGVGPTGEVVGIDISAAMVRLTSAEALRRGHTNVTVQVMDGEDPRFPRDHFDLVVAGFSIMHMPHAPAVLAEYLPLLKPGGRFCFTDLVDDEGLPPFVPPATFAVLEPYFPAGPNPRERGTDSWSSTVESTVEALTALGFDAVRAEDEIFPMVLDDADQWADWSMSTGLRAAWDRIPEAERGRVRSRVAETVRATAGGASTVTLAVPVRYVRARRPY</sequence>
<reference evidence="2" key="1">
    <citation type="submission" date="2014-02" db="EMBL/GenBank/DDBJ databases">
        <title>Arenimycins C and D, pentangular polyphenols produced by an eDNA-derived gene cluster.</title>
        <authorList>
            <person name="Kang H.-S."/>
            <person name="Brady S.F."/>
        </authorList>
    </citation>
    <scope>NUCLEOTIDE SEQUENCE</scope>
</reference>
<dbReference type="PANTHER" id="PTHR43591">
    <property type="entry name" value="METHYLTRANSFERASE"/>
    <property type="match status" value="1"/>
</dbReference>
<accession>A0A0C4SD19</accession>
<protein>
    <submittedName>
        <fullName evidence="2">Methyltransferase</fullName>
    </submittedName>
</protein>
<dbReference type="GO" id="GO:0032259">
    <property type="term" value="P:methylation"/>
    <property type="evidence" value="ECO:0007669"/>
    <property type="project" value="UniProtKB-KW"/>
</dbReference>
<proteinExistence type="predicted"/>
<dbReference type="AlphaFoldDB" id="A0A0C4SD19"/>
<dbReference type="EMBL" id="KJ440489">
    <property type="protein sequence ID" value="AIW63006.1"/>
    <property type="molecule type" value="Genomic_DNA"/>
</dbReference>
<organism evidence="2">
    <name type="scientific">uncultured bacterium BAC-AB1442/1414/561</name>
    <dbReference type="NCBI Taxonomy" id="1562172"/>
    <lineage>
        <taxon>Bacteria</taxon>
        <taxon>environmental samples</taxon>
    </lineage>
</organism>
<gene>
    <name evidence="2" type="primary">arn27</name>
</gene>
<evidence type="ECO:0000259" key="1">
    <source>
        <dbReference type="Pfam" id="PF13847"/>
    </source>
</evidence>
<dbReference type="GO" id="GO:0008168">
    <property type="term" value="F:methyltransferase activity"/>
    <property type="evidence" value="ECO:0007669"/>
    <property type="project" value="UniProtKB-KW"/>
</dbReference>
<evidence type="ECO:0000313" key="2">
    <source>
        <dbReference type="EMBL" id="AIW63006.1"/>
    </source>
</evidence>
<dbReference type="InterPro" id="IPR025714">
    <property type="entry name" value="Methyltranfer_dom"/>
</dbReference>
<name>A0A0C4SD19_9BACT</name>
<feature type="domain" description="Methyltransferase" evidence="1">
    <location>
        <begin position="44"/>
        <end position="155"/>
    </location>
</feature>
<dbReference type="SUPFAM" id="SSF53335">
    <property type="entry name" value="S-adenosyl-L-methionine-dependent methyltransferases"/>
    <property type="match status" value="1"/>
</dbReference>
<dbReference type="InterPro" id="IPR029063">
    <property type="entry name" value="SAM-dependent_MTases_sf"/>
</dbReference>